<evidence type="ECO:0008006" key="4">
    <source>
        <dbReference type="Google" id="ProtNLM"/>
    </source>
</evidence>
<evidence type="ECO:0000256" key="1">
    <source>
        <dbReference type="SAM" id="SignalP"/>
    </source>
</evidence>
<evidence type="ECO:0000313" key="3">
    <source>
        <dbReference type="Proteomes" id="UP000238430"/>
    </source>
</evidence>
<organism evidence="2 3">
    <name type="scientific">Mesoflavibacter zeaxanthinifaciens subsp. sabulilitoris</name>
    <dbReference type="NCBI Taxonomy" id="1520893"/>
    <lineage>
        <taxon>Bacteria</taxon>
        <taxon>Pseudomonadati</taxon>
        <taxon>Bacteroidota</taxon>
        <taxon>Flavobacteriia</taxon>
        <taxon>Flavobacteriales</taxon>
        <taxon>Flavobacteriaceae</taxon>
        <taxon>Mesoflavibacter</taxon>
    </lineage>
</organism>
<keyword evidence="1" id="KW-0732">Signal</keyword>
<protein>
    <recommendedName>
        <fullName evidence="4">Tetratricopeptide repeat protein</fullName>
    </recommendedName>
</protein>
<dbReference type="Gene3D" id="1.25.40.10">
    <property type="entry name" value="Tetratricopeptide repeat domain"/>
    <property type="match status" value="1"/>
</dbReference>
<dbReference type="Proteomes" id="UP000238430">
    <property type="component" value="Unassembled WGS sequence"/>
</dbReference>
<gene>
    <name evidence="2" type="ORF">C7H61_12795</name>
</gene>
<name>A0A2T1N5V1_9FLAO</name>
<feature type="chain" id="PRO_5015734567" description="Tetratricopeptide repeat protein" evidence="1">
    <location>
        <begin position="19"/>
        <end position="235"/>
    </location>
</feature>
<dbReference type="EMBL" id="PXOT01000027">
    <property type="protein sequence ID" value="PSG86982.1"/>
    <property type="molecule type" value="Genomic_DNA"/>
</dbReference>
<dbReference type="SUPFAM" id="SSF48452">
    <property type="entry name" value="TPR-like"/>
    <property type="match status" value="1"/>
</dbReference>
<accession>A0A2T1N5V1</accession>
<evidence type="ECO:0000313" key="2">
    <source>
        <dbReference type="EMBL" id="PSG86982.1"/>
    </source>
</evidence>
<sequence>MKHIIYLSIFCFSLSLTAQNNDALIKHYEAYYQQMQMQGDVQGIINAMTHLNVLKPSEARKDTLAYIYLQNNKFSQALNTIGIDNKDSDSDIAIEVKAVALKNLGEFERAIPFYTKIYNKTKNALVAYEIAELNLNINNLTQAKAYINLGMPGIKEKQGKTYYETQQPYTVPLKAAFTYLDALVKYNQDKAANIDLAIKKLDEALALAPNFNMASLAKNALTQQKTPKTATETKE</sequence>
<dbReference type="RefSeq" id="WP_106680338.1">
    <property type="nucleotide sequence ID" value="NZ_JACHWV010000002.1"/>
</dbReference>
<reference evidence="2 3" key="1">
    <citation type="submission" date="2018-03" db="EMBL/GenBank/DDBJ databases">
        <title>Mesoflavibacter sp. HG37 and Mesoflavibacter sp. HG96 sp.nov., two marine bacteria isolated from seawater of Western Pacific Ocean.</title>
        <authorList>
            <person name="Cheng H."/>
            <person name="Wu Y.-H."/>
            <person name="Guo L.-L."/>
            <person name="Xu X.-W."/>
        </authorList>
    </citation>
    <scope>NUCLEOTIDE SEQUENCE [LARGE SCALE GENOMIC DNA]</scope>
    <source>
        <strain evidence="2 3">KCTC 42117</strain>
    </source>
</reference>
<dbReference type="AlphaFoldDB" id="A0A2T1N5V1"/>
<feature type="signal peptide" evidence="1">
    <location>
        <begin position="1"/>
        <end position="18"/>
    </location>
</feature>
<keyword evidence="3" id="KW-1185">Reference proteome</keyword>
<dbReference type="InterPro" id="IPR011990">
    <property type="entry name" value="TPR-like_helical_dom_sf"/>
</dbReference>
<comment type="caution">
    <text evidence="2">The sequence shown here is derived from an EMBL/GenBank/DDBJ whole genome shotgun (WGS) entry which is preliminary data.</text>
</comment>
<proteinExistence type="predicted"/>
<dbReference type="OrthoDB" id="1431564at2"/>